<organism evidence="14 15">
    <name type="scientific">Paenibacillus macquariensis</name>
    <dbReference type="NCBI Taxonomy" id="948756"/>
    <lineage>
        <taxon>Bacteria</taxon>
        <taxon>Bacillati</taxon>
        <taxon>Bacillota</taxon>
        <taxon>Bacilli</taxon>
        <taxon>Bacillales</taxon>
        <taxon>Paenibacillaceae</taxon>
        <taxon>Paenibacillus</taxon>
    </lineage>
</organism>
<dbReference type="Proteomes" id="UP000186666">
    <property type="component" value="Unassembled WGS sequence"/>
</dbReference>
<dbReference type="EC" id="3.1.21.10" evidence="13"/>
<evidence type="ECO:0000256" key="13">
    <source>
        <dbReference type="HAMAP-Rule" id="MF_00130"/>
    </source>
</evidence>
<dbReference type="InterPro" id="IPR011335">
    <property type="entry name" value="Restrct_endonuc-II-like"/>
</dbReference>
<evidence type="ECO:0000256" key="5">
    <source>
        <dbReference type="ARBA" id="ARBA00022759"/>
    </source>
</evidence>
<protein>
    <recommendedName>
        <fullName evidence="12 13">Holliday junction resolvase RecU</fullName>
        <ecNumber evidence="13">3.1.21.10</ecNumber>
    </recommendedName>
    <alternativeName>
        <fullName evidence="13">Recombination protein U homolog</fullName>
    </alternativeName>
</protein>
<comment type="cofactor">
    <cofactor evidence="13">
        <name>Mg(2+)</name>
        <dbReference type="ChEBI" id="CHEBI:18420"/>
    </cofactor>
    <text evidence="13">Binds 1 Mg(2+) ion per subunit.</text>
</comment>
<evidence type="ECO:0000256" key="6">
    <source>
        <dbReference type="ARBA" id="ARBA00022763"/>
    </source>
</evidence>
<keyword evidence="5 13" id="KW-0255">Endonuclease</keyword>
<feature type="binding site" evidence="13">
    <location>
        <position position="71"/>
    </location>
    <ligand>
        <name>Mg(2+)</name>
        <dbReference type="ChEBI" id="CHEBI:18420"/>
    </ligand>
</feature>
<evidence type="ECO:0000313" key="14">
    <source>
        <dbReference type="EMBL" id="SIQ92923.1"/>
    </source>
</evidence>
<keyword evidence="2 13" id="KW-0963">Cytoplasm</keyword>
<feature type="binding site" evidence="13">
    <location>
        <position position="58"/>
    </location>
    <ligand>
        <name>Mg(2+)</name>
        <dbReference type="ChEBI" id="CHEBI:18420"/>
    </ligand>
</feature>
<comment type="caution">
    <text evidence="14">The sequence shown here is derived from an EMBL/GenBank/DDBJ whole genome shotgun (WGS) entry which is preliminary data.</text>
</comment>
<evidence type="ECO:0000256" key="10">
    <source>
        <dbReference type="ARBA" id="ARBA00023204"/>
    </source>
</evidence>
<dbReference type="InterPro" id="IPR011856">
    <property type="entry name" value="tRNA_endonuc-like_dom_sf"/>
</dbReference>
<feature type="site" description="Transition state stabilizer" evidence="13">
    <location>
        <position position="73"/>
    </location>
</feature>
<dbReference type="EMBL" id="FTNK01000005">
    <property type="protein sequence ID" value="SIQ92923.1"/>
    <property type="molecule type" value="Genomic_DNA"/>
</dbReference>
<dbReference type="Gene3D" id="3.40.1350.10">
    <property type="match status" value="1"/>
</dbReference>
<dbReference type="SUPFAM" id="SSF52980">
    <property type="entry name" value="Restriction endonuclease-like"/>
    <property type="match status" value="1"/>
</dbReference>
<keyword evidence="3 13" id="KW-0540">Nuclease</keyword>
<keyword evidence="10 13" id="KW-0234">DNA repair</keyword>
<dbReference type="CDD" id="cd22354">
    <property type="entry name" value="RecU-like"/>
    <property type="match status" value="1"/>
</dbReference>
<evidence type="ECO:0000256" key="1">
    <source>
        <dbReference type="ARBA" id="ARBA00004496"/>
    </source>
</evidence>
<dbReference type="HAMAP" id="MF_00130">
    <property type="entry name" value="RecU"/>
    <property type="match status" value="1"/>
</dbReference>
<dbReference type="Pfam" id="PF03838">
    <property type="entry name" value="RecU"/>
    <property type="match status" value="1"/>
</dbReference>
<reference evidence="14 15" key="1">
    <citation type="submission" date="2017-01" db="EMBL/GenBank/DDBJ databases">
        <authorList>
            <person name="Varghese N."/>
            <person name="Submissions S."/>
        </authorList>
    </citation>
    <scope>NUCLEOTIDE SEQUENCE [LARGE SCALE GENOMIC DNA]</scope>
    <source>
        <strain evidence="14 15">ATCC 23464</strain>
    </source>
</reference>
<sequence length="167" mass="19365">MSTHANRGMKFEELINYSNDQYKAKGIANIKKISTPWTVLRQGKRITSAFPSGPSTVDFMGDWQGKSICFEAKSTKNETSFPFSNFEEHQIEFIRSWKGESFALIHFESYEETYLIDRLSLLRMWDERMLGGRKSIPYKWCQESARLIGKGAYQNQGVLLDYLPAIR</sequence>
<gene>
    <name evidence="13" type="primary">recU</name>
    <name evidence="14" type="ORF">SAMN05421578_10593</name>
</gene>
<feature type="binding site" evidence="13">
    <location>
        <position position="56"/>
    </location>
    <ligand>
        <name>Mg(2+)</name>
        <dbReference type="ChEBI" id="CHEBI:18420"/>
    </ligand>
</feature>
<keyword evidence="9 13" id="KW-0233">DNA recombination</keyword>
<evidence type="ECO:0000256" key="7">
    <source>
        <dbReference type="ARBA" id="ARBA00022801"/>
    </source>
</evidence>
<keyword evidence="7 13" id="KW-0378">Hydrolase</keyword>
<keyword evidence="15" id="KW-1185">Reference proteome</keyword>
<evidence type="ECO:0000256" key="8">
    <source>
        <dbReference type="ARBA" id="ARBA00022842"/>
    </source>
</evidence>
<keyword evidence="4 13" id="KW-0479">Metal-binding</keyword>
<comment type="function">
    <text evidence="13">Endonuclease that resolves Holliday junction intermediates in genetic recombination. Cleaves mobile four-strand junctions by introducing symmetrical nicks in paired strands. Promotes annealing of linear ssDNA with homologous dsDNA. Required for DNA repair, homologous recombination and chromosome segregation.</text>
</comment>
<evidence type="ECO:0000256" key="9">
    <source>
        <dbReference type="ARBA" id="ARBA00023172"/>
    </source>
</evidence>
<name>A0ABY1JX98_9BACL</name>
<feature type="binding site" evidence="13">
    <location>
        <position position="90"/>
    </location>
    <ligand>
        <name>Mg(2+)</name>
        <dbReference type="ChEBI" id="CHEBI:18420"/>
    </ligand>
</feature>
<evidence type="ECO:0000256" key="2">
    <source>
        <dbReference type="ARBA" id="ARBA00022490"/>
    </source>
</evidence>
<proteinExistence type="inferred from homology"/>
<dbReference type="RefSeq" id="WP_068586868.1">
    <property type="nucleotide sequence ID" value="NZ_FTNK01000005.1"/>
</dbReference>
<comment type="catalytic activity">
    <reaction evidence="13">
        <text>Endonucleolytic cleavage at a junction such as a reciprocal single-stranded crossover between two homologous DNA duplexes (Holliday junction).</text>
        <dbReference type="EC" id="3.1.21.10"/>
    </reaction>
</comment>
<evidence type="ECO:0000313" key="15">
    <source>
        <dbReference type="Proteomes" id="UP000186666"/>
    </source>
</evidence>
<keyword evidence="6 13" id="KW-0227">DNA damage</keyword>
<evidence type="ECO:0000256" key="11">
    <source>
        <dbReference type="ARBA" id="ARBA00023447"/>
    </source>
</evidence>
<keyword evidence="8 13" id="KW-0460">Magnesium</keyword>
<evidence type="ECO:0000256" key="12">
    <source>
        <dbReference type="ARBA" id="ARBA00029523"/>
    </source>
</evidence>
<evidence type="ECO:0000256" key="4">
    <source>
        <dbReference type="ARBA" id="ARBA00022723"/>
    </source>
</evidence>
<comment type="similarity">
    <text evidence="11 13">Belongs to the RecU family.</text>
</comment>
<evidence type="ECO:0000256" key="3">
    <source>
        <dbReference type="ARBA" id="ARBA00022722"/>
    </source>
</evidence>
<dbReference type="PIRSF" id="PIRSF037785">
    <property type="entry name" value="RecU"/>
    <property type="match status" value="1"/>
</dbReference>
<comment type="subcellular location">
    <subcellularLocation>
        <location evidence="1 13">Cytoplasm</location>
    </subcellularLocation>
</comment>
<accession>A0ABY1JX98</accession>
<dbReference type="InterPro" id="IPR004612">
    <property type="entry name" value="Resolv_RecU"/>
</dbReference>